<evidence type="ECO:0000259" key="7">
    <source>
        <dbReference type="Pfam" id="PF04542"/>
    </source>
</evidence>
<dbReference type="RefSeq" id="WP_137450871.1">
    <property type="nucleotide sequence ID" value="NZ_SZZH01000004.1"/>
</dbReference>
<dbReference type="NCBIfam" id="TIGR02937">
    <property type="entry name" value="sigma70-ECF"/>
    <property type="match status" value="1"/>
</dbReference>
<dbReference type="InterPro" id="IPR013324">
    <property type="entry name" value="RNA_pol_sigma_r3/r4-like"/>
</dbReference>
<evidence type="ECO:0000256" key="1">
    <source>
        <dbReference type="ARBA" id="ARBA00010641"/>
    </source>
</evidence>
<dbReference type="AlphaFoldDB" id="A0A4U6QCE4"/>
<dbReference type="GO" id="GO:0016987">
    <property type="term" value="F:sigma factor activity"/>
    <property type="evidence" value="ECO:0007669"/>
    <property type="project" value="UniProtKB-KW"/>
</dbReference>
<keyword evidence="10" id="KW-1185">Reference proteome</keyword>
<proteinExistence type="inferred from homology"/>
<evidence type="ECO:0000256" key="3">
    <source>
        <dbReference type="ARBA" id="ARBA00023082"/>
    </source>
</evidence>
<feature type="region of interest" description="Disordered" evidence="6">
    <location>
        <begin position="77"/>
        <end position="98"/>
    </location>
</feature>
<protein>
    <submittedName>
        <fullName evidence="9">SigE family RNA polymerase sigma factor</fullName>
    </submittedName>
</protein>
<dbReference type="InterPro" id="IPR014325">
    <property type="entry name" value="RNA_pol_sigma-E_actinobac"/>
</dbReference>
<evidence type="ECO:0000313" key="9">
    <source>
        <dbReference type="EMBL" id="TKV57787.1"/>
    </source>
</evidence>
<dbReference type="NCBIfam" id="TIGR02983">
    <property type="entry name" value="SigE-fam_strep"/>
    <property type="match status" value="1"/>
</dbReference>
<dbReference type="SUPFAM" id="SSF88659">
    <property type="entry name" value="Sigma3 and sigma4 domains of RNA polymerase sigma factors"/>
    <property type="match status" value="1"/>
</dbReference>
<gene>
    <name evidence="9" type="ORF">FDO65_16760</name>
</gene>
<comment type="similarity">
    <text evidence="1">Belongs to the sigma-70 factor family. ECF subfamily.</text>
</comment>
<evidence type="ECO:0000256" key="5">
    <source>
        <dbReference type="ARBA" id="ARBA00023163"/>
    </source>
</evidence>
<dbReference type="InterPro" id="IPR013249">
    <property type="entry name" value="RNA_pol_sigma70_r4_t2"/>
</dbReference>
<keyword evidence="5" id="KW-0804">Transcription</keyword>
<dbReference type="Gene3D" id="1.10.1740.10">
    <property type="match status" value="1"/>
</dbReference>
<accession>A0A4U6QCE4</accession>
<dbReference type="Pfam" id="PF08281">
    <property type="entry name" value="Sigma70_r4_2"/>
    <property type="match status" value="1"/>
</dbReference>
<dbReference type="OrthoDB" id="3686693at2"/>
<dbReference type="Gene3D" id="1.10.10.10">
    <property type="entry name" value="Winged helix-like DNA-binding domain superfamily/Winged helix DNA-binding domain"/>
    <property type="match status" value="1"/>
</dbReference>
<dbReference type="Pfam" id="PF04542">
    <property type="entry name" value="Sigma70_r2"/>
    <property type="match status" value="1"/>
</dbReference>
<dbReference type="GO" id="GO:0003677">
    <property type="term" value="F:DNA binding"/>
    <property type="evidence" value="ECO:0007669"/>
    <property type="project" value="UniProtKB-KW"/>
</dbReference>
<dbReference type="GO" id="GO:0006352">
    <property type="term" value="P:DNA-templated transcription initiation"/>
    <property type="evidence" value="ECO:0007669"/>
    <property type="project" value="InterPro"/>
</dbReference>
<keyword evidence="2" id="KW-0805">Transcription regulation</keyword>
<evidence type="ECO:0000256" key="2">
    <source>
        <dbReference type="ARBA" id="ARBA00023015"/>
    </source>
</evidence>
<dbReference type="Proteomes" id="UP000306985">
    <property type="component" value="Unassembled WGS sequence"/>
</dbReference>
<dbReference type="InterPro" id="IPR007627">
    <property type="entry name" value="RNA_pol_sigma70_r2"/>
</dbReference>
<dbReference type="InterPro" id="IPR013325">
    <property type="entry name" value="RNA_pol_sigma_r2"/>
</dbReference>
<dbReference type="PANTHER" id="PTHR43133">
    <property type="entry name" value="RNA POLYMERASE ECF-TYPE SIGMA FACTO"/>
    <property type="match status" value="1"/>
</dbReference>
<dbReference type="EMBL" id="SZZH01000004">
    <property type="protein sequence ID" value="TKV57787.1"/>
    <property type="molecule type" value="Genomic_DNA"/>
</dbReference>
<name>A0A4U6QCE4_9ACTN</name>
<reference evidence="9 10" key="1">
    <citation type="submission" date="2019-05" db="EMBL/GenBank/DDBJ databases">
        <title>Nakamurella sp. N5BH11, whole genome shotgun sequence.</title>
        <authorList>
            <person name="Tuo L."/>
        </authorList>
    </citation>
    <scope>NUCLEOTIDE SEQUENCE [LARGE SCALE GENOMIC DNA]</scope>
    <source>
        <strain evidence="9 10">N5BH11</strain>
    </source>
</reference>
<comment type="caution">
    <text evidence="9">The sequence shown here is derived from an EMBL/GenBank/DDBJ whole genome shotgun (WGS) entry which is preliminary data.</text>
</comment>
<keyword evidence="3" id="KW-0731">Sigma factor</keyword>
<dbReference type="CDD" id="cd06171">
    <property type="entry name" value="Sigma70_r4"/>
    <property type="match status" value="1"/>
</dbReference>
<evidence type="ECO:0000256" key="4">
    <source>
        <dbReference type="ARBA" id="ARBA00023125"/>
    </source>
</evidence>
<feature type="domain" description="RNA polymerase sigma factor 70 region 4 type 2" evidence="8">
    <location>
        <begin position="110"/>
        <end position="162"/>
    </location>
</feature>
<dbReference type="InterPro" id="IPR036388">
    <property type="entry name" value="WH-like_DNA-bd_sf"/>
</dbReference>
<evidence type="ECO:0000256" key="6">
    <source>
        <dbReference type="SAM" id="MobiDB-lite"/>
    </source>
</evidence>
<dbReference type="InterPro" id="IPR014284">
    <property type="entry name" value="RNA_pol_sigma-70_dom"/>
</dbReference>
<dbReference type="InterPro" id="IPR039425">
    <property type="entry name" value="RNA_pol_sigma-70-like"/>
</dbReference>
<keyword evidence="4" id="KW-0238">DNA-binding</keyword>
<organism evidence="9 10">
    <name type="scientific">Nakamurella flava</name>
    <dbReference type="NCBI Taxonomy" id="2576308"/>
    <lineage>
        <taxon>Bacteria</taxon>
        <taxon>Bacillati</taxon>
        <taxon>Actinomycetota</taxon>
        <taxon>Actinomycetes</taxon>
        <taxon>Nakamurellales</taxon>
        <taxon>Nakamurellaceae</taxon>
        <taxon>Nakamurella</taxon>
    </lineage>
</organism>
<feature type="domain" description="RNA polymerase sigma-70 region 2" evidence="7">
    <location>
        <begin position="14"/>
        <end position="79"/>
    </location>
</feature>
<dbReference type="PANTHER" id="PTHR43133:SF50">
    <property type="entry name" value="ECF RNA POLYMERASE SIGMA FACTOR SIGM"/>
    <property type="match status" value="1"/>
</dbReference>
<evidence type="ECO:0000313" key="10">
    <source>
        <dbReference type="Proteomes" id="UP000306985"/>
    </source>
</evidence>
<evidence type="ECO:0000259" key="8">
    <source>
        <dbReference type="Pfam" id="PF08281"/>
    </source>
</evidence>
<dbReference type="SUPFAM" id="SSF88946">
    <property type="entry name" value="Sigma2 domain of RNA polymerase sigma factors"/>
    <property type="match status" value="1"/>
</dbReference>
<sequence>MRPEEEAQFAVYVTARRDRVRRTAYLVCGDWHKADDLTQIAFVKLYGAWERIRDYAALDAYVRSCLMRAAIDESRRPWRREQSTDEVPDGPAAGTAGDVDDLADLVADRDLVRTALRRVPRGQRAMVVLRFYEGLSVSDVARAMDCSEGNVKSQTARGLAALRSALTELTQGAGLG</sequence>